<dbReference type="EMBL" id="CP136920">
    <property type="protein sequence ID" value="WOO43281.1"/>
    <property type="molecule type" value="Genomic_DNA"/>
</dbReference>
<keyword evidence="2" id="KW-1185">Reference proteome</keyword>
<evidence type="ECO:0000313" key="2">
    <source>
        <dbReference type="Proteomes" id="UP001304300"/>
    </source>
</evidence>
<proteinExistence type="predicted"/>
<organism evidence="1 2">
    <name type="scientific">Rubellicoccus peritrichatus</name>
    <dbReference type="NCBI Taxonomy" id="3080537"/>
    <lineage>
        <taxon>Bacteria</taxon>
        <taxon>Pseudomonadati</taxon>
        <taxon>Verrucomicrobiota</taxon>
        <taxon>Opitutia</taxon>
        <taxon>Puniceicoccales</taxon>
        <taxon>Cerasicoccaceae</taxon>
        <taxon>Rubellicoccus</taxon>
    </lineage>
</organism>
<dbReference type="KEGG" id="puo:RZN69_09280"/>
<protein>
    <submittedName>
        <fullName evidence="1">YdjY domain-containing protein</fullName>
    </submittedName>
</protein>
<name>A0AAQ3LCI1_9BACT</name>
<accession>A0AAQ3LCI1</accession>
<dbReference type="RefSeq" id="WP_317835826.1">
    <property type="nucleotide sequence ID" value="NZ_CP136920.1"/>
</dbReference>
<gene>
    <name evidence="1" type="ORF">RZN69_09280</name>
</gene>
<dbReference type="InterPro" id="IPR047750">
    <property type="entry name" value="YdjY-like"/>
</dbReference>
<dbReference type="AlphaFoldDB" id="A0AAQ3LCI1"/>
<dbReference type="NCBIfam" id="NF040466">
    <property type="entry name" value="ydjY_domain"/>
    <property type="match status" value="1"/>
</dbReference>
<reference evidence="1 2" key="1">
    <citation type="submission" date="2023-10" db="EMBL/GenBank/DDBJ databases">
        <title>Rubellicoccus peritrichatus gen. nov., sp. nov., isolated from an algae of coral reef tank.</title>
        <authorList>
            <person name="Luo J."/>
        </authorList>
    </citation>
    <scope>NUCLEOTIDE SEQUENCE [LARGE SCALE GENOMIC DNA]</scope>
    <source>
        <strain evidence="1 2">CR14</strain>
    </source>
</reference>
<sequence>MNAEVADEPIEEGSIEIPSLPHVRLNLEERSVDVDAVVCLNDGMLELIACTKGTKEHESILAIEAKARDVHMMLLLLGAKAGSPPRLVPIDEAKTRFRDYPARGSAIDVSLIVTGEDGESTERPISDFIRHKDGDAFPEQAFVFAGSAIVPNPNEEASLYVADQTGHVITLASFGDELLAQAKSASHANEHLTWEVNPEILPDVGEEIILRLRPRALEP</sequence>
<evidence type="ECO:0000313" key="1">
    <source>
        <dbReference type="EMBL" id="WOO43281.1"/>
    </source>
</evidence>
<dbReference type="Proteomes" id="UP001304300">
    <property type="component" value="Chromosome"/>
</dbReference>